<keyword evidence="7" id="KW-0642">Proline metabolism</keyword>
<evidence type="ECO:0000256" key="2">
    <source>
        <dbReference type="ARBA" id="ARBA00012695"/>
    </source>
</evidence>
<feature type="binding site" evidence="10">
    <location>
        <begin position="188"/>
        <end position="190"/>
    </location>
    <ligand>
        <name>FAD</name>
        <dbReference type="ChEBI" id="CHEBI:57692"/>
    </ligand>
</feature>
<dbReference type="EMBL" id="DRPZ01000146">
    <property type="protein sequence ID" value="HGY09490.1"/>
    <property type="molecule type" value="Genomic_DNA"/>
</dbReference>
<feature type="binding site" evidence="10">
    <location>
        <position position="134"/>
    </location>
    <ligand>
        <name>FAD</name>
        <dbReference type="ChEBI" id="CHEBI:57692"/>
    </ligand>
</feature>
<evidence type="ECO:0000313" key="12">
    <source>
        <dbReference type="EMBL" id="HGY09490.1"/>
    </source>
</evidence>
<evidence type="ECO:0000256" key="1">
    <source>
        <dbReference type="ARBA" id="ARBA00004739"/>
    </source>
</evidence>
<dbReference type="GO" id="GO:0010133">
    <property type="term" value="P:L-proline catabolic process to L-glutamate"/>
    <property type="evidence" value="ECO:0007669"/>
    <property type="project" value="UniProtKB-UniPathway"/>
</dbReference>
<dbReference type="AlphaFoldDB" id="A0A7C4VGF5"/>
<comment type="caution">
    <text evidence="12">The sequence shown here is derived from an EMBL/GenBank/DDBJ whole genome shotgun (WGS) entry which is preliminary data.</text>
</comment>
<protein>
    <recommendedName>
        <fullName evidence="2">proline dehydrogenase</fullName>
        <ecNumber evidence="2">1.5.5.2</ecNumber>
    </recommendedName>
</protein>
<evidence type="ECO:0000256" key="9">
    <source>
        <dbReference type="PIRSR" id="PIRSR000196-1"/>
    </source>
</evidence>
<dbReference type="InterPro" id="IPR015659">
    <property type="entry name" value="Proline_oxidase"/>
</dbReference>
<comment type="pathway">
    <text evidence="1">Amino-acid degradation; L-proline degradation into L-glutamate; L-glutamate from L-proline: step 1/2.</text>
</comment>
<evidence type="ECO:0000259" key="11">
    <source>
        <dbReference type="Pfam" id="PF01619"/>
    </source>
</evidence>
<feature type="binding site" evidence="9">
    <location>
        <position position="290"/>
    </location>
    <ligand>
        <name>substrate</name>
    </ligand>
</feature>
<evidence type="ECO:0000256" key="5">
    <source>
        <dbReference type="ARBA" id="ARBA00022827"/>
    </source>
</evidence>
<keyword evidence="5 10" id="KW-0274">FAD</keyword>
<dbReference type="EC" id="1.5.5.2" evidence="2"/>
<comment type="cofactor">
    <cofactor evidence="10">
        <name>FAD</name>
        <dbReference type="ChEBI" id="CHEBI:57692"/>
    </cofactor>
    <text evidence="10">Binds 1 FAD per subunit.</text>
</comment>
<keyword evidence="6" id="KW-0560">Oxidoreductase</keyword>
<dbReference type="SUPFAM" id="SSF51730">
    <property type="entry name" value="FAD-linked oxidoreductase"/>
    <property type="match status" value="1"/>
</dbReference>
<feature type="binding site" evidence="9">
    <location>
        <position position="289"/>
    </location>
    <ligand>
        <name>substrate</name>
    </ligand>
</feature>
<evidence type="ECO:0000256" key="3">
    <source>
        <dbReference type="ARBA" id="ARBA00022630"/>
    </source>
</evidence>
<name>A0A7C4VGF5_9DEIN</name>
<dbReference type="GO" id="GO:0004657">
    <property type="term" value="F:proline dehydrogenase activity"/>
    <property type="evidence" value="ECO:0007669"/>
    <property type="project" value="UniProtKB-EC"/>
</dbReference>
<dbReference type="PIRSF" id="PIRSF000196">
    <property type="entry name" value="Pro_dehydrog"/>
    <property type="match status" value="1"/>
</dbReference>
<dbReference type="InterPro" id="IPR008219">
    <property type="entry name" value="PRODH_bac_arc"/>
</dbReference>
<organism evidence="12">
    <name type="scientific">Oceanithermus profundus</name>
    <dbReference type="NCBI Taxonomy" id="187137"/>
    <lineage>
        <taxon>Bacteria</taxon>
        <taxon>Thermotogati</taxon>
        <taxon>Deinococcota</taxon>
        <taxon>Deinococci</taxon>
        <taxon>Thermales</taxon>
        <taxon>Thermaceae</taxon>
        <taxon>Oceanithermus</taxon>
    </lineage>
</organism>
<keyword evidence="3" id="KW-0285">Flavoprotein</keyword>
<comment type="catalytic activity">
    <reaction evidence="8">
        <text>L-proline + a quinone = (S)-1-pyrroline-5-carboxylate + a quinol + H(+)</text>
        <dbReference type="Rhea" id="RHEA:23784"/>
        <dbReference type="ChEBI" id="CHEBI:15378"/>
        <dbReference type="ChEBI" id="CHEBI:17388"/>
        <dbReference type="ChEBI" id="CHEBI:24646"/>
        <dbReference type="ChEBI" id="CHEBI:60039"/>
        <dbReference type="ChEBI" id="CHEBI:132124"/>
        <dbReference type="EC" id="1.5.5.2"/>
    </reaction>
</comment>
<dbReference type="GO" id="GO:0000166">
    <property type="term" value="F:nucleotide binding"/>
    <property type="evidence" value="ECO:0007669"/>
    <property type="project" value="UniProtKB-KW"/>
</dbReference>
<feature type="binding site" evidence="10">
    <location>
        <position position="164"/>
    </location>
    <ligand>
        <name>FAD</name>
        <dbReference type="ChEBI" id="CHEBI:57692"/>
    </ligand>
</feature>
<dbReference type="InterPro" id="IPR029041">
    <property type="entry name" value="FAD-linked_oxidoreductase-like"/>
</dbReference>
<dbReference type="InterPro" id="IPR002872">
    <property type="entry name" value="Proline_DH_dom"/>
</dbReference>
<reference evidence="12" key="1">
    <citation type="journal article" date="2020" name="mSystems">
        <title>Genome- and Community-Level Interaction Insights into Carbon Utilization and Element Cycling Functions of Hydrothermarchaeota in Hydrothermal Sediment.</title>
        <authorList>
            <person name="Zhou Z."/>
            <person name="Liu Y."/>
            <person name="Xu W."/>
            <person name="Pan J."/>
            <person name="Luo Z.H."/>
            <person name="Li M."/>
        </authorList>
    </citation>
    <scope>NUCLEOTIDE SEQUENCE [LARGE SCALE GENOMIC DNA]</scope>
    <source>
        <strain evidence="12">HyVt-570</strain>
    </source>
</reference>
<keyword evidence="4 10" id="KW-0547">Nucleotide-binding</keyword>
<gene>
    <name evidence="12" type="ORF">ENK37_05490</name>
</gene>
<feature type="domain" description="Proline dehydrogenase" evidence="11">
    <location>
        <begin position="45"/>
        <end position="300"/>
    </location>
</feature>
<dbReference type="PANTHER" id="PTHR13914:SF0">
    <property type="entry name" value="PROLINE DEHYDROGENASE 1, MITOCHONDRIAL"/>
    <property type="match status" value="1"/>
</dbReference>
<dbReference type="Gene3D" id="3.20.20.220">
    <property type="match status" value="1"/>
</dbReference>
<proteinExistence type="predicted"/>
<evidence type="ECO:0000256" key="8">
    <source>
        <dbReference type="ARBA" id="ARBA00048779"/>
    </source>
</evidence>
<evidence type="ECO:0000256" key="4">
    <source>
        <dbReference type="ARBA" id="ARBA00022741"/>
    </source>
</evidence>
<evidence type="ECO:0000256" key="10">
    <source>
        <dbReference type="PIRSR" id="PIRSR000196-2"/>
    </source>
</evidence>
<feature type="binding site" evidence="10">
    <location>
        <begin position="227"/>
        <end position="228"/>
    </location>
    <ligand>
        <name>FAD</name>
        <dbReference type="ChEBI" id="CHEBI:57692"/>
    </ligand>
</feature>
<accession>A0A7C4VGF5</accession>
<evidence type="ECO:0000256" key="6">
    <source>
        <dbReference type="ARBA" id="ARBA00023002"/>
    </source>
</evidence>
<dbReference type="UniPathway" id="UPA00261">
    <property type="reaction ID" value="UER00373"/>
</dbReference>
<dbReference type="PANTHER" id="PTHR13914">
    <property type="entry name" value="PROLINE OXIDASE"/>
    <property type="match status" value="1"/>
</dbReference>
<evidence type="ECO:0000256" key="7">
    <source>
        <dbReference type="ARBA" id="ARBA00023062"/>
    </source>
</evidence>
<dbReference type="Pfam" id="PF01619">
    <property type="entry name" value="Pro_dh"/>
    <property type="match status" value="1"/>
</dbReference>
<dbReference type="Proteomes" id="UP000885759">
    <property type="component" value="Unassembled WGS sequence"/>
</dbReference>
<feature type="binding site" evidence="9">
    <location>
        <position position="99"/>
    </location>
    <ligand>
        <name>substrate</name>
    </ligand>
</feature>
<sequence length="308" mass="35325">MDLNPVYRSLVLGVAGQKWLERLVRTHGWRFARRYVAGHTLAEALNVVRDLEDEGIHALVDLLGEMVTSEEEAAAFTGEIVRLVQALGELPYPRWVSVKLTQLGLDLDRELARDHLRRILDAARAVDGVVQVDMEDSPRTDATLWVWRSLREEEGYENVGIVLQSYLKRSPADLQEILHLKPNLRVVKGAYKEPPEVAWQDRGKIRAQLLELVRTNLSAGGHTATGTHEAALVEEVRAWAEAEGIPRARYEFQFLYGIRRELKRDLARRGYTVRDYLPYGEDWYPYFSRRLAERPENLLFVLRGMAQG</sequence>